<feature type="transmembrane region" description="Helical" evidence="9">
    <location>
        <begin position="73"/>
        <end position="96"/>
    </location>
</feature>
<protein>
    <recommendedName>
        <fullName evidence="8">Permease IIC component</fullName>
    </recommendedName>
</protein>
<dbReference type="InterPro" id="IPR003352">
    <property type="entry name" value="PTS_EIIC"/>
</dbReference>
<sequence>MNPVMQWMEKHFIPIAGRIGSQRHLVAVRDGFVAIMPLIIIGSFAVLINNLPIDFFQSFMVNTFGEGWKTLGGNIWDGSFAVLSLLVVAGISYNLAKSYDVDSLSAALLAVGCYIILTPTTEDWGLSYAWTGSQGLFVGVLTALVVTELFRLLYQSKFTIKMPEGVPSGVVKSFRALIPAAVILLLVSGLQMFIAALTDGSIHELVFTVIQQPLQALGNTLPAALTITFLNQLLWFFGLHGTNILGPVIDSIYLPLLEENISLFAQGTSAVDVPYIVTKPFLDAYVFMGGTGTTLALIAAIFLVSASKHYRTIGKLSAPAGIFNINEPVMFGLPVVLNPVMFIPFLTIPVLLTLTSYFAIVIGFVPKTVALVPWTTPPLISGYLVTGGSFAGVVLQLFNLTLATVLYIPFIKAAMRADKKNFHSKGEQTDAGSTKVS</sequence>
<keyword evidence="6 9" id="KW-1133">Transmembrane helix</keyword>
<dbReference type="NCBIfam" id="TIGR00359">
    <property type="entry name" value="cello_pts_IIC"/>
    <property type="match status" value="1"/>
</dbReference>
<dbReference type="InterPro" id="IPR004501">
    <property type="entry name" value="PTS_EIIC_3"/>
</dbReference>
<dbReference type="GO" id="GO:0005886">
    <property type="term" value="C:plasma membrane"/>
    <property type="evidence" value="ECO:0007669"/>
    <property type="project" value="UniProtKB-SubCell"/>
</dbReference>
<evidence type="ECO:0000256" key="9">
    <source>
        <dbReference type="SAM" id="Phobius"/>
    </source>
</evidence>
<evidence type="ECO:0000256" key="6">
    <source>
        <dbReference type="ARBA" id="ARBA00022989"/>
    </source>
</evidence>
<evidence type="ECO:0000256" key="8">
    <source>
        <dbReference type="PIRNR" id="PIRNR006351"/>
    </source>
</evidence>
<reference evidence="12" key="1">
    <citation type="submission" date="2016-10" db="EMBL/GenBank/DDBJ databases">
        <authorList>
            <person name="Varghese N."/>
            <person name="Submissions S."/>
        </authorList>
    </citation>
    <scope>NUCLEOTIDE SEQUENCE [LARGE SCALE GENOMIC DNA]</scope>
    <source>
        <strain evidence="12">SP</strain>
    </source>
</reference>
<dbReference type="GO" id="GO:1901264">
    <property type="term" value="P:carbohydrate derivative transport"/>
    <property type="evidence" value="ECO:0007669"/>
    <property type="project" value="TreeGrafter"/>
</dbReference>
<keyword evidence="5 9" id="KW-0812">Transmembrane</keyword>
<evidence type="ECO:0000256" key="7">
    <source>
        <dbReference type="ARBA" id="ARBA00023136"/>
    </source>
</evidence>
<keyword evidence="3 8" id="KW-1003">Cell membrane</keyword>
<dbReference type="PIRSF" id="PIRSF006351">
    <property type="entry name" value="PTS_EIIC-Cellobiose"/>
    <property type="match status" value="1"/>
</dbReference>
<dbReference type="Proteomes" id="UP000198935">
    <property type="component" value="Unassembled WGS sequence"/>
</dbReference>
<evidence type="ECO:0000313" key="11">
    <source>
        <dbReference type="EMBL" id="SDY00299.1"/>
    </source>
</evidence>
<evidence type="ECO:0000256" key="3">
    <source>
        <dbReference type="ARBA" id="ARBA00022475"/>
    </source>
</evidence>
<evidence type="ECO:0000256" key="1">
    <source>
        <dbReference type="ARBA" id="ARBA00004651"/>
    </source>
</evidence>
<dbReference type="PANTHER" id="PTHR33989">
    <property type="match status" value="1"/>
</dbReference>
<proteinExistence type="predicted"/>
<evidence type="ECO:0000256" key="5">
    <source>
        <dbReference type="ARBA" id="ARBA00022692"/>
    </source>
</evidence>
<keyword evidence="2 8" id="KW-0813">Transport</keyword>
<dbReference type="Pfam" id="PF02378">
    <property type="entry name" value="PTS_EIIC"/>
    <property type="match status" value="1"/>
</dbReference>
<name>A0A1H3GDA7_9BACI</name>
<feature type="transmembrane region" description="Helical" evidence="9">
    <location>
        <begin position="284"/>
        <end position="306"/>
    </location>
</feature>
<evidence type="ECO:0000256" key="4">
    <source>
        <dbReference type="ARBA" id="ARBA00022597"/>
    </source>
</evidence>
<dbReference type="NCBIfam" id="TIGR00410">
    <property type="entry name" value="lacE"/>
    <property type="match status" value="1"/>
</dbReference>
<dbReference type="EMBL" id="FNPI01000001">
    <property type="protein sequence ID" value="SDY00299.1"/>
    <property type="molecule type" value="Genomic_DNA"/>
</dbReference>
<dbReference type="STRING" id="1503961.SAMN05421736_101116"/>
<dbReference type="InterPro" id="IPR051088">
    <property type="entry name" value="PTS_Sugar-EIIC/EIIB"/>
</dbReference>
<keyword evidence="12" id="KW-1185">Reference proteome</keyword>
<comment type="subcellular location">
    <subcellularLocation>
        <location evidence="1">Cell membrane</location>
        <topology evidence="1">Multi-pass membrane protein</topology>
    </subcellularLocation>
</comment>
<keyword evidence="7 8" id="KW-0472">Membrane</keyword>
<dbReference type="GO" id="GO:0008982">
    <property type="term" value="F:protein-N(PI)-phosphohistidine-sugar phosphotransferase activity"/>
    <property type="evidence" value="ECO:0007669"/>
    <property type="project" value="UniProtKB-UniRule"/>
</dbReference>
<feature type="transmembrane region" description="Helical" evidence="9">
    <location>
        <begin position="32"/>
        <end position="53"/>
    </location>
</feature>
<keyword evidence="4 8" id="KW-0762">Sugar transport</keyword>
<feature type="transmembrane region" description="Helical" evidence="9">
    <location>
        <begin position="133"/>
        <end position="154"/>
    </location>
</feature>
<feature type="transmembrane region" description="Helical" evidence="9">
    <location>
        <begin position="174"/>
        <end position="197"/>
    </location>
</feature>
<organism evidence="11 12">
    <name type="scientific">Evansella caseinilytica</name>
    <dbReference type="NCBI Taxonomy" id="1503961"/>
    <lineage>
        <taxon>Bacteria</taxon>
        <taxon>Bacillati</taxon>
        <taxon>Bacillota</taxon>
        <taxon>Bacilli</taxon>
        <taxon>Bacillales</taxon>
        <taxon>Bacillaceae</taxon>
        <taxon>Evansella</taxon>
    </lineage>
</organism>
<feature type="transmembrane region" description="Helical" evidence="9">
    <location>
        <begin position="385"/>
        <end position="410"/>
    </location>
</feature>
<gene>
    <name evidence="11" type="ORF">SAMN05421736_101116</name>
</gene>
<evidence type="ECO:0000313" key="12">
    <source>
        <dbReference type="Proteomes" id="UP000198935"/>
    </source>
</evidence>
<dbReference type="PANTHER" id="PTHR33989:SF11">
    <property type="entry name" value="LICHENAN PERMEASE IIC COMPONENT"/>
    <property type="match status" value="1"/>
</dbReference>
<feature type="transmembrane region" description="Helical" evidence="9">
    <location>
        <begin position="340"/>
        <end position="365"/>
    </location>
</feature>
<dbReference type="AlphaFoldDB" id="A0A1H3GDA7"/>
<feature type="transmembrane region" description="Helical" evidence="9">
    <location>
        <begin position="103"/>
        <end position="121"/>
    </location>
</feature>
<comment type="function">
    <text evidence="8">The phosphoenolpyruvate-dependent sugar phosphotransferase system (PTS), a major carbohydrate active -transport system, catalyzes the phosphorylation of incoming sugar substrates concomitant with their translocation across the cell membrane.</text>
</comment>
<dbReference type="GO" id="GO:0009401">
    <property type="term" value="P:phosphoenolpyruvate-dependent sugar phosphotransferase system"/>
    <property type="evidence" value="ECO:0007669"/>
    <property type="project" value="InterPro"/>
</dbReference>
<dbReference type="InterPro" id="IPR004796">
    <property type="entry name" value="PTS_IIC_cello"/>
</dbReference>
<evidence type="ECO:0000256" key="2">
    <source>
        <dbReference type="ARBA" id="ARBA00022448"/>
    </source>
</evidence>
<feature type="domain" description="PTS EIIC type-3" evidence="10">
    <location>
        <begin position="8"/>
        <end position="410"/>
    </location>
</feature>
<dbReference type="PROSITE" id="PS51105">
    <property type="entry name" value="PTS_EIIC_TYPE_3"/>
    <property type="match status" value="1"/>
</dbReference>
<accession>A0A1H3GDA7</accession>
<evidence type="ECO:0000259" key="10">
    <source>
        <dbReference type="PROSITE" id="PS51105"/>
    </source>
</evidence>